<dbReference type="OrthoDB" id="428604at2759"/>
<dbReference type="InterPro" id="IPR013103">
    <property type="entry name" value="RVT_2"/>
</dbReference>
<protein>
    <recommendedName>
        <fullName evidence="1">Reverse transcriptase Ty1/copia-type domain-containing protein</fullName>
    </recommendedName>
</protein>
<keyword evidence="3" id="KW-1185">Reference proteome</keyword>
<dbReference type="AlphaFoldDB" id="A0A9Q3F9U8"/>
<comment type="caution">
    <text evidence="2">The sequence shown here is derived from an EMBL/GenBank/DDBJ whole genome shotgun (WGS) entry which is preliminary data.</text>
</comment>
<gene>
    <name evidence="2" type="ORF">O181_072667</name>
</gene>
<dbReference type="CDD" id="cd09272">
    <property type="entry name" value="RNase_HI_RT_Ty1"/>
    <property type="match status" value="1"/>
</dbReference>
<name>A0A9Q3F9U8_9BASI</name>
<dbReference type="PANTHER" id="PTHR11439">
    <property type="entry name" value="GAG-POL-RELATED RETROTRANSPOSON"/>
    <property type="match status" value="1"/>
</dbReference>
<feature type="domain" description="Reverse transcriptase Ty1/copia-type" evidence="1">
    <location>
        <begin position="1"/>
        <end position="113"/>
    </location>
</feature>
<dbReference type="Pfam" id="PF07727">
    <property type="entry name" value="RVT_2"/>
    <property type="match status" value="1"/>
</dbReference>
<dbReference type="Proteomes" id="UP000765509">
    <property type="component" value="Unassembled WGS sequence"/>
</dbReference>
<organism evidence="2 3">
    <name type="scientific">Austropuccinia psidii MF-1</name>
    <dbReference type="NCBI Taxonomy" id="1389203"/>
    <lineage>
        <taxon>Eukaryota</taxon>
        <taxon>Fungi</taxon>
        <taxon>Dikarya</taxon>
        <taxon>Basidiomycota</taxon>
        <taxon>Pucciniomycotina</taxon>
        <taxon>Pucciniomycetes</taxon>
        <taxon>Pucciniales</taxon>
        <taxon>Sphaerophragmiaceae</taxon>
        <taxon>Austropuccinia</taxon>
    </lineage>
</organism>
<dbReference type="PANTHER" id="PTHR11439:SF483">
    <property type="entry name" value="PEPTIDE SYNTHASE GLIP-LIKE, PUTATIVE (AFU_ORTHOLOGUE AFUA_3G12920)-RELATED"/>
    <property type="match status" value="1"/>
</dbReference>
<evidence type="ECO:0000313" key="3">
    <source>
        <dbReference type="Proteomes" id="UP000765509"/>
    </source>
</evidence>
<evidence type="ECO:0000259" key="1">
    <source>
        <dbReference type="Pfam" id="PF07727"/>
    </source>
</evidence>
<accession>A0A9Q3F9U8</accession>
<evidence type="ECO:0000313" key="2">
    <source>
        <dbReference type="EMBL" id="MBW0532952.1"/>
    </source>
</evidence>
<dbReference type="EMBL" id="AVOT02038147">
    <property type="protein sequence ID" value="MBW0532952.1"/>
    <property type="molecule type" value="Genomic_DNA"/>
</dbReference>
<sequence length="378" mass="42592">MWQAKFTQVLKDLGMNSTKADDSLYSNSEQTMFLHVHVDDGSLIGKSEEEILQFLKQLHGVLKLKYQKNPTQPLGYQSTWTSDGNIKLSQHNLIHCLLKDSDMENSRPVKSPCNGNLLKELQSIGEPVDTTAYQEAISSLNYLAQNTQPDILFIVNSLSCHSTHPSERHWVALKHLLRYLKGTSQLCLCYSNNGSERGLVGWADADYANDQCNHKSISENLLSYHGNPVSWTSKKQSVVAQSTTKAEFISMDLCVKQIRWMTFLLTDLGQATTRPTIFNDNSGAVIISSPASLNANTKHIEIRYQYIRDMVVKGLIQVRQVSTNEMLADILTKPMGIEKTQDVYRQLHLENQGGVSRGKEEKELSSTCRPTMKFYSPT</sequence>
<proteinExistence type="predicted"/>
<reference evidence="2" key="1">
    <citation type="submission" date="2021-03" db="EMBL/GenBank/DDBJ databases">
        <title>Draft genome sequence of rust myrtle Austropuccinia psidii MF-1, a brazilian biotype.</title>
        <authorList>
            <person name="Quecine M.C."/>
            <person name="Pachon D.M.R."/>
            <person name="Bonatelli M.L."/>
            <person name="Correr F.H."/>
            <person name="Franceschini L.M."/>
            <person name="Leite T.F."/>
            <person name="Margarido G.R.A."/>
            <person name="Almeida C.A."/>
            <person name="Ferrarezi J.A."/>
            <person name="Labate C.A."/>
        </authorList>
    </citation>
    <scope>NUCLEOTIDE SEQUENCE</scope>
    <source>
        <strain evidence="2">MF-1</strain>
    </source>
</reference>